<feature type="domain" description="Myb-like" evidence="9">
    <location>
        <begin position="9"/>
        <end position="61"/>
    </location>
</feature>
<dbReference type="EMBL" id="JAAGAX010000014">
    <property type="protein sequence ID" value="KAF2292827.1"/>
    <property type="molecule type" value="Genomic_DNA"/>
</dbReference>
<comment type="caution">
    <text evidence="11">The sequence shown here is derived from an EMBL/GenBank/DDBJ whole genome shotgun (WGS) entry which is preliminary data.</text>
</comment>
<dbReference type="InterPro" id="IPR015495">
    <property type="entry name" value="Myb_TF_plants"/>
</dbReference>
<reference evidence="11 12" key="1">
    <citation type="journal article" date="2020" name="Mol. Plant">
        <title>The Chromosome-Based Rubber Tree Genome Provides New Insights into Spurge Genome Evolution and Rubber Biosynthesis.</title>
        <authorList>
            <person name="Liu J."/>
            <person name="Shi C."/>
            <person name="Shi C.C."/>
            <person name="Li W."/>
            <person name="Zhang Q.J."/>
            <person name="Zhang Y."/>
            <person name="Li K."/>
            <person name="Lu H.F."/>
            <person name="Shi C."/>
            <person name="Zhu S.T."/>
            <person name="Xiao Z.Y."/>
            <person name="Nan H."/>
            <person name="Yue Y."/>
            <person name="Zhu X.G."/>
            <person name="Wu Y."/>
            <person name="Hong X.N."/>
            <person name="Fan G.Y."/>
            <person name="Tong Y."/>
            <person name="Zhang D."/>
            <person name="Mao C.L."/>
            <person name="Liu Y.L."/>
            <person name="Hao S.J."/>
            <person name="Liu W.Q."/>
            <person name="Lv M.Q."/>
            <person name="Zhang H.B."/>
            <person name="Liu Y."/>
            <person name="Hu-Tang G.R."/>
            <person name="Wang J.P."/>
            <person name="Wang J.H."/>
            <person name="Sun Y.H."/>
            <person name="Ni S.B."/>
            <person name="Chen W.B."/>
            <person name="Zhang X.C."/>
            <person name="Jiao Y.N."/>
            <person name="Eichler E.E."/>
            <person name="Li G.H."/>
            <person name="Liu X."/>
            <person name="Gao L.Z."/>
        </authorList>
    </citation>
    <scope>NUCLEOTIDE SEQUENCE [LARGE SCALE GENOMIC DNA]</scope>
    <source>
        <strain evidence="12">cv. GT1</strain>
        <tissue evidence="11">Leaf</tissue>
    </source>
</reference>
<feature type="domain" description="Myb-like" evidence="9">
    <location>
        <begin position="62"/>
        <end position="112"/>
    </location>
</feature>
<dbReference type="Proteomes" id="UP000467840">
    <property type="component" value="Chromosome 13"/>
</dbReference>
<feature type="domain" description="HTH myb-type" evidence="10">
    <location>
        <begin position="62"/>
        <end position="116"/>
    </location>
</feature>
<evidence type="ECO:0000256" key="8">
    <source>
        <dbReference type="SAM" id="MobiDB-lite"/>
    </source>
</evidence>
<comment type="subcellular location">
    <subcellularLocation>
        <location evidence="1">Nucleus</location>
    </subcellularLocation>
</comment>
<dbReference type="PROSITE" id="PS51294">
    <property type="entry name" value="HTH_MYB"/>
    <property type="match status" value="2"/>
</dbReference>
<keyword evidence="12" id="KW-1185">Reference proteome</keyword>
<comment type="subunit">
    <text evidence="7">Can form complexes with MYC2, MYC3 or MYC4.</text>
</comment>
<keyword evidence="4" id="KW-0238">DNA-binding</keyword>
<evidence type="ECO:0000259" key="9">
    <source>
        <dbReference type="PROSITE" id="PS50090"/>
    </source>
</evidence>
<protein>
    <submittedName>
        <fullName evidence="11">Uncharacterized protein</fullName>
    </submittedName>
</protein>
<keyword evidence="6" id="KW-0539">Nucleus</keyword>
<organism evidence="11 12">
    <name type="scientific">Hevea brasiliensis</name>
    <name type="common">Para rubber tree</name>
    <name type="synonym">Siphonia brasiliensis</name>
    <dbReference type="NCBI Taxonomy" id="3981"/>
    <lineage>
        <taxon>Eukaryota</taxon>
        <taxon>Viridiplantae</taxon>
        <taxon>Streptophyta</taxon>
        <taxon>Embryophyta</taxon>
        <taxon>Tracheophyta</taxon>
        <taxon>Spermatophyta</taxon>
        <taxon>Magnoliopsida</taxon>
        <taxon>eudicotyledons</taxon>
        <taxon>Gunneridae</taxon>
        <taxon>Pentapetalae</taxon>
        <taxon>rosids</taxon>
        <taxon>fabids</taxon>
        <taxon>Malpighiales</taxon>
        <taxon>Euphorbiaceae</taxon>
        <taxon>Crotonoideae</taxon>
        <taxon>Micrandreae</taxon>
        <taxon>Hevea</taxon>
    </lineage>
</organism>
<dbReference type="GO" id="GO:0005634">
    <property type="term" value="C:nucleus"/>
    <property type="evidence" value="ECO:0007669"/>
    <property type="project" value="UniProtKB-SubCell"/>
</dbReference>
<evidence type="ECO:0000313" key="11">
    <source>
        <dbReference type="EMBL" id="KAF2292827.1"/>
    </source>
</evidence>
<evidence type="ECO:0000256" key="4">
    <source>
        <dbReference type="ARBA" id="ARBA00023125"/>
    </source>
</evidence>
<keyword evidence="3" id="KW-0805">Transcription regulation</keyword>
<evidence type="ECO:0000256" key="7">
    <source>
        <dbReference type="ARBA" id="ARBA00062314"/>
    </source>
</evidence>
<keyword evidence="5" id="KW-0804">Transcription</keyword>
<dbReference type="GO" id="GO:0000976">
    <property type="term" value="F:transcription cis-regulatory region binding"/>
    <property type="evidence" value="ECO:0007669"/>
    <property type="project" value="UniProtKB-ARBA"/>
</dbReference>
<dbReference type="InterPro" id="IPR017930">
    <property type="entry name" value="Myb_dom"/>
</dbReference>
<dbReference type="PANTHER" id="PTHR47999:SF120">
    <property type="entry name" value="MYB FAMILY PROTEIN"/>
    <property type="match status" value="1"/>
</dbReference>
<dbReference type="AlphaFoldDB" id="A0A6A6KW12"/>
<feature type="domain" description="HTH myb-type" evidence="10">
    <location>
        <begin position="9"/>
        <end position="61"/>
    </location>
</feature>
<dbReference type="PROSITE" id="PS50090">
    <property type="entry name" value="MYB_LIKE"/>
    <property type="match status" value="2"/>
</dbReference>
<feature type="compositionally biased region" description="Basic and acidic residues" evidence="8">
    <location>
        <begin position="119"/>
        <end position="136"/>
    </location>
</feature>
<dbReference type="GO" id="GO:0051707">
    <property type="term" value="P:response to other organism"/>
    <property type="evidence" value="ECO:0007669"/>
    <property type="project" value="UniProtKB-ARBA"/>
</dbReference>
<evidence type="ECO:0000256" key="1">
    <source>
        <dbReference type="ARBA" id="ARBA00004123"/>
    </source>
</evidence>
<dbReference type="Gene3D" id="1.10.10.60">
    <property type="entry name" value="Homeodomain-like"/>
    <property type="match status" value="2"/>
</dbReference>
<evidence type="ECO:0000313" key="12">
    <source>
        <dbReference type="Proteomes" id="UP000467840"/>
    </source>
</evidence>
<feature type="compositionally biased region" description="Polar residues" evidence="8">
    <location>
        <begin position="155"/>
        <end position="173"/>
    </location>
</feature>
<dbReference type="InterPro" id="IPR009057">
    <property type="entry name" value="Homeodomain-like_sf"/>
</dbReference>
<evidence type="ECO:0000256" key="3">
    <source>
        <dbReference type="ARBA" id="ARBA00023015"/>
    </source>
</evidence>
<name>A0A6A6KW12_HEVBR</name>
<dbReference type="SMART" id="SM00717">
    <property type="entry name" value="SANT"/>
    <property type="match status" value="2"/>
</dbReference>
<evidence type="ECO:0000256" key="6">
    <source>
        <dbReference type="ARBA" id="ARBA00023242"/>
    </source>
</evidence>
<dbReference type="CDD" id="cd00167">
    <property type="entry name" value="SANT"/>
    <property type="match status" value="2"/>
</dbReference>
<dbReference type="PANTHER" id="PTHR47999">
    <property type="entry name" value="TRANSCRIPTION FACTOR MYB8-RELATED-RELATED"/>
    <property type="match status" value="1"/>
</dbReference>
<dbReference type="FunFam" id="1.10.10.60:FF:000394">
    <property type="entry name" value="MYB transcription factor"/>
    <property type="match status" value="1"/>
</dbReference>
<dbReference type="Pfam" id="PF00249">
    <property type="entry name" value="Myb_DNA-binding"/>
    <property type="match status" value="2"/>
</dbReference>
<accession>A0A6A6KW12</accession>
<dbReference type="GO" id="GO:0080090">
    <property type="term" value="P:regulation of primary metabolic process"/>
    <property type="evidence" value="ECO:0007669"/>
    <property type="project" value="UniProtKB-ARBA"/>
</dbReference>
<evidence type="ECO:0000259" key="10">
    <source>
        <dbReference type="PROSITE" id="PS51294"/>
    </source>
</evidence>
<sequence length="278" mass="32081">MGRKPCCEKVGLKRGPWAIEEDQKLMNFILNNGIQCWRLVPKLAGLLRCGKSCRLRWMNYLRPDLKRGALTEAEEDQIIELHSRLGNRWSKIAAHFPGRTDNEIKNQWNTRIKKKLKLRGMDPKNHKPVEKDKDFASEEGSLQPAEPSKEELKLQDSNPGSKGNNQMENDQVDNCCSSGQDSNLVQTNATSSKDLDAAGSILTPRTDQSESFSSRIDESILQEDSYQHWIDNVEDFCFHGMGLVIWKRFFIWTVINNILDFYQWKCCYTCIFQCLLMI</sequence>
<proteinExistence type="predicted"/>
<evidence type="ECO:0000256" key="2">
    <source>
        <dbReference type="ARBA" id="ARBA00022737"/>
    </source>
</evidence>
<dbReference type="SUPFAM" id="SSF46689">
    <property type="entry name" value="Homeodomain-like"/>
    <property type="match status" value="1"/>
</dbReference>
<dbReference type="FunFam" id="1.10.10.60:FF:000001">
    <property type="entry name" value="MYB-related transcription factor"/>
    <property type="match status" value="1"/>
</dbReference>
<keyword evidence="2" id="KW-0677">Repeat</keyword>
<dbReference type="InterPro" id="IPR001005">
    <property type="entry name" value="SANT/Myb"/>
</dbReference>
<gene>
    <name evidence="11" type="ORF">GH714_029215</name>
</gene>
<evidence type="ECO:0000256" key="5">
    <source>
        <dbReference type="ARBA" id="ARBA00023163"/>
    </source>
</evidence>
<feature type="region of interest" description="Disordered" evidence="8">
    <location>
        <begin position="114"/>
        <end position="173"/>
    </location>
</feature>